<dbReference type="InterPro" id="IPR036188">
    <property type="entry name" value="FAD/NAD-bd_sf"/>
</dbReference>
<dbReference type="Gene3D" id="3.30.70.2450">
    <property type="match status" value="1"/>
</dbReference>
<dbReference type="PANTHER" id="PTHR43476">
    <property type="entry name" value="3-(3-HYDROXY-PHENYL)PROPIONATE/3-HYDROXYCINNAMIC ACID HYDROXYLASE"/>
    <property type="match status" value="1"/>
</dbReference>
<evidence type="ECO:0000256" key="1">
    <source>
        <dbReference type="ARBA" id="ARBA00022630"/>
    </source>
</evidence>
<dbReference type="HOGENOM" id="CLU_009665_2_2_1"/>
<dbReference type="AlphaFoldDB" id="A0A0B4G8P9"/>
<dbReference type="Proteomes" id="UP000031192">
    <property type="component" value="Unassembled WGS sequence"/>
</dbReference>
<accession>A0A0B4G8P9</accession>
<keyword evidence="2" id="KW-0274">FAD</keyword>
<proteinExistence type="predicted"/>
<organism evidence="6 7">
    <name type="scientific">Metarhizium guizhouense (strain ARSEF 977)</name>
    <dbReference type="NCBI Taxonomy" id="1276136"/>
    <lineage>
        <taxon>Eukaryota</taxon>
        <taxon>Fungi</taxon>
        <taxon>Dikarya</taxon>
        <taxon>Ascomycota</taxon>
        <taxon>Pezizomycotina</taxon>
        <taxon>Sordariomycetes</taxon>
        <taxon>Hypocreomycetidae</taxon>
        <taxon>Hypocreales</taxon>
        <taxon>Clavicipitaceae</taxon>
        <taxon>Metarhizium</taxon>
    </lineage>
</organism>
<dbReference type="InterPro" id="IPR002938">
    <property type="entry name" value="FAD-bd"/>
</dbReference>
<evidence type="ECO:0000256" key="3">
    <source>
        <dbReference type="ARBA" id="ARBA00023002"/>
    </source>
</evidence>
<dbReference type="PRINTS" id="PR00420">
    <property type="entry name" value="RNGMNOXGNASE"/>
</dbReference>
<keyword evidence="3" id="KW-0560">Oxidoreductase</keyword>
<evidence type="ECO:0000313" key="6">
    <source>
        <dbReference type="EMBL" id="KID83070.1"/>
    </source>
</evidence>
<reference evidence="6 7" key="1">
    <citation type="journal article" date="2014" name="Proc. Natl. Acad. Sci. U.S.A.">
        <title>Trajectory and genomic determinants of fungal-pathogen speciation and host adaptation.</title>
        <authorList>
            <person name="Hu X."/>
            <person name="Xiao G."/>
            <person name="Zheng P."/>
            <person name="Shang Y."/>
            <person name="Su Y."/>
            <person name="Zhang X."/>
            <person name="Liu X."/>
            <person name="Zhan S."/>
            <person name="St Leger R.J."/>
            <person name="Wang C."/>
        </authorList>
    </citation>
    <scope>NUCLEOTIDE SEQUENCE [LARGE SCALE GENOMIC DNA]</scope>
    <source>
        <strain evidence="6 7">ARSEF 977</strain>
    </source>
</reference>
<keyword evidence="7" id="KW-1185">Reference proteome</keyword>
<evidence type="ECO:0000256" key="2">
    <source>
        <dbReference type="ARBA" id="ARBA00022827"/>
    </source>
</evidence>
<dbReference type="Gene3D" id="3.50.50.60">
    <property type="entry name" value="FAD/NAD(P)-binding domain"/>
    <property type="match status" value="1"/>
</dbReference>
<gene>
    <name evidence="6" type="ORF">MGU_09605</name>
</gene>
<dbReference type="OrthoDB" id="10016252at2759"/>
<comment type="caution">
    <text evidence="6">The sequence shown here is derived from an EMBL/GenBank/DDBJ whole genome shotgun (WGS) entry which is preliminary data.</text>
</comment>
<protein>
    <submittedName>
        <fullName evidence="6">Monooxygenase, FAD-binding protein</fullName>
    </submittedName>
</protein>
<dbReference type="EMBL" id="AZNH01000067">
    <property type="protein sequence ID" value="KID83070.1"/>
    <property type="molecule type" value="Genomic_DNA"/>
</dbReference>
<keyword evidence="6" id="KW-0503">Monooxygenase</keyword>
<evidence type="ECO:0000313" key="7">
    <source>
        <dbReference type="Proteomes" id="UP000031192"/>
    </source>
</evidence>
<dbReference type="GO" id="GO:0004497">
    <property type="term" value="F:monooxygenase activity"/>
    <property type="evidence" value="ECO:0007669"/>
    <property type="project" value="UniProtKB-KW"/>
</dbReference>
<dbReference type="Pfam" id="PF01494">
    <property type="entry name" value="FAD_binding_3"/>
    <property type="match status" value="1"/>
</dbReference>
<dbReference type="GO" id="GO:0071949">
    <property type="term" value="F:FAD binding"/>
    <property type="evidence" value="ECO:0007669"/>
    <property type="project" value="InterPro"/>
</dbReference>
<keyword evidence="4" id="KW-0520">NAD</keyword>
<keyword evidence="1" id="KW-0285">Flavoprotein</keyword>
<evidence type="ECO:0000259" key="5">
    <source>
        <dbReference type="Pfam" id="PF01494"/>
    </source>
</evidence>
<feature type="domain" description="FAD-binding" evidence="5">
    <location>
        <begin position="6"/>
        <end position="345"/>
    </location>
</feature>
<name>A0A0B4G8P9_METGA</name>
<sequence length="412" mass="45799">MAPIKKVIVVGAGPTGLLLALLLAKKGITVEVVEAESEVDQRPRGLAYGPSATRILRRAGVLEEIRSMTSDITSTSWRKLGGEILVHIEGDGESPDKPLLYPVHLLSNLVLERVLQQATASVHMSHAVIDVGQSDDAAWVRVKSGDEIKRIEGDFVIGCDGAKSIVRKSLFGDDFPGFTWDKQLVVTNVHYKMANFNWSDVQWVVDPQYWAMVCCISRAEDTELWRVVYGEPIGLSPEQLRARLPEKFEKILPGHPKPDDYEIVRFSPFTVHQRCVEKMRVGRVLLVGDAAHLCNPMGGLGLTGGISDVGSLAECLYGIHEGKANMDILDKYDEARRQVFRDIVDPVSSANLRRIWNEPESIRWTDPFFNKARRAATEPEVLEELKLMNINCDMTQHYNEKASLEGNSAGAA</sequence>
<dbReference type="PANTHER" id="PTHR43476:SF4">
    <property type="entry name" value="BLR0106 PROTEIN"/>
    <property type="match status" value="1"/>
</dbReference>
<evidence type="ECO:0000256" key="4">
    <source>
        <dbReference type="ARBA" id="ARBA00023027"/>
    </source>
</evidence>
<dbReference type="SUPFAM" id="SSF51905">
    <property type="entry name" value="FAD/NAD(P)-binding domain"/>
    <property type="match status" value="1"/>
</dbReference>
<dbReference type="InterPro" id="IPR050631">
    <property type="entry name" value="PheA/TfdB_FAD_monoxygenase"/>
</dbReference>